<dbReference type="InterPro" id="IPR023214">
    <property type="entry name" value="HAD_sf"/>
</dbReference>
<protein>
    <submittedName>
        <fullName evidence="1">HAD-IA family hydrolase</fullName>
    </submittedName>
</protein>
<dbReference type="Pfam" id="PF00702">
    <property type="entry name" value="Hydrolase"/>
    <property type="match status" value="1"/>
</dbReference>
<dbReference type="SUPFAM" id="SSF56784">
    <property type="entry name" value="HAD-like"/>
    <property type="match status" value="1"/>
</dbReference>
<organism evidence="1 2">
    <name type="scientific">Streptomyces sirii</name>
    <dbReference type="NCBI Taxonomy" id="3127701"/>
    <lineage>
        <taxon>Bacteria</taxon>
        <taxon>Bacillati</taxon>
        <taxon>Actinomycetota</taxon>
        <taxon>Actinomycetes</taxon>
        <taxon>Kitasatosporales</taxon>
        <taxon>Streptomycetaceae</taxon>
        <taxon>Streptomyces</taxon>
    </lineage>
</organism>
<dbReference type="InterPro" id="IPR006439">
    <property type="entry name" value="HAD-SF_hydro_IA"/>
</dbReference>
<name>A0ABZ2QHT0_9ACTN</name>
<dbReference type="InterPro" id="IPR023198">
    <property type="entry name" value="PGP-like_dom2"/>
</dbReference>
<dbReference type="SFLD" id="SFLDS00003">
    <property type="entry name" value="Haloacid_Dehalogenase"/>
    <property type="match status" value="1"/>
</dbReference>
<accession>A0ABZ2QHT0</accession>
<gene>
    <name evidence="1" type="ORF">WAB15_07090</name>
</gene>
<dbReference type="GO" id="GO:0016787">
    <property type="term" value="F:hydrolase activity"/>
    <property type="evidence" value="ECO:0007669"/>
    <property type="project" value="UniProtKB-KW"/>
</dbReference>
<evidence type="ECO:0000313" key="2">
    <source>
        <dbReference type="Proteomes" id="UP001626628"/>
    </source>
</evidence>
<keyword evidence="1" id="KW-0378">Hydrolase</keyword>
<dbReference type="EMBL" id="CP147982">
    <property type="protein sequence ID" value="WXK75756.1"/>
    <property type="molecule type" value="Genomic_DNA"/>
</dbReference>
<dbReference type="RefSeq" id="WP_407285699.1">
    <property type="nucleotide sequence ID" value="NZ_CP147982.1"/>
</dbReference>
<evidence type="ECO:0000313" key="1">
    <source>
        <dbReference type="EMBL" id="WXK75756.1"/>
    </source>
</evidence>
<dbReference type="NCBIfam" id="TIGR01509">
    <property type="entry name" value="HAD-SF-IA-v3"/>
    <property type="match status" value="1"/>
</dbReference>
<dbReference type="Gene3D" id="1.10.150.240">
    <property type="entry name" value="Putative phosphatase, domain 2"/>
    <property type="match status" value="1"/>
</dbReference>
<dbReference type="Proteomes" id="UP001626628">
    <property type="component" value="Chromosome"/>
</dbReference>
<sequence>MTSLRAVTARALLFDMDGTLVDSADSIDRVWREFAARHRLDPATVLAALPGRTAHDIVAGLLPAAGFSNVTAEVAWIRAREEATADTVTEIPGARRLLTSLPAHTWAVVTSASRTMTERRLTAAGLPLPTVGVCADDVRAGKPDPEGFRAAARLLDVDIADCLLFEDSAPGLLAARRSGGTPVAVAAPVAEPAPYRVDDLTAVTAHVQDGRIRLEIRQPRAHAEPAEGIRL</sequence>
<dbReference type="Gene3D" id="3.40.50.1000">
    <property type="entry name" value="HAD superfamily/HAD-like"/>
    <property type="match status" value="1"/>
</dbReference>
<reference evidence="1 2" key="1">
    <citation type="submission" date="2024-03" db="EMBL/GenBank/DDBJ databases">
        <title>The complete genome of Streptomyces sirii sp.nov.</title>
        <authorList>
            <person name="Zakalyukina Y.V."/>
            <person name="Belik A.R."/>
            <person name="Biryukov M.V."/>
            <person name="Baturina O.A."/>
            <person name="Kabilov M.R."/>
        </authorList>
    </citation>
    <scope>NUCLEOTIDE SEQUENCE [LARGE SCALE GENOMIC DNA]</scope>
    <source>
        <strain evidence="1 2">BP-8</strain>
    </source>
</reference>
<dbReference type="PANTHER" id="PTHR43481">
    <property type="entry name" value="FRUCTOSE-1-PHOSPHATE PHOSPHATASE"/>
    <property type="match status" value="1"/>
</dbReference>
<dbReference type="PANTHER" id="PTHR43481:SF4">
    <property type="entry name" value="GLYCEROL-1-PHOSPHATE PHOSPHOHYDROLASE 1-RELATED"/>
    <property type="match status" value="1"/>
</dbReference>
<keyword evidence="2" id="KW-1185">Reference proteome</keyword>
<proteinExistence type="predicted"/>
<dbReference type="InterPro" id="IPR036412">
    <property type="entry name" value="HAD-like_sf"/>
</dbReference>
<dbReference type="SFLD" id="SFLDG01129">
    <property type="entry name" value="C1.5:_HAD__Beta-PGM__Phosphata"/>
    <property type="match status" value="1"/>
</dbReference>
<dbReference type="InterPro" id="IPR051806">
    <property type="entry name" value="HAD-like_SPP"/>
</dbReference>